<dbReference type="Proteomes" id="UP000634136">
    <property type="component" value="Unassembled WGS sequence"/>
</dbReference>
<organism evidence="1 2">
    <name type="scientific">Senna tora</name>
    <dbReference type="NCBI Taxonomy" id="362788"/>
    <lineage>
        <taxon>Eukaryota</taxon>
        <taxon>Viridiplantae</taxon>
        <taxon>Streptophyta</taxon>
        <taxon>Embryophyta</taxon>
        <taxon>Tracheophyta</taxon>
        <taxon>Spermatophyta</taxon>
        <taxon>Magnoliopsida</taxon>
        <taxon>eudicotyledons</taxon>
        <taxon>Gunneridae</taxon>
        <taxon>Pentapetalae</taxon>
        <taxon>rosids</taxon>
        <taxon>fabids</taxon>
        <taxon>Fabales</taxon>
        <taxon>Fabaceae</taxon>
        <taxon>Caesalpinioideae</taxon>
        <taxon>Cassia clade</taxon>
        <taxon>Senna</taxon>
    </lineage>
</organism>
<sequence length="145" mass="16528">MQFFLELRDSNLWGLSWNVRLWCGSDEARIVGNENQKAIAEEEHVAFGINGEEVEELIQRLQDWGALSTPYLSSRVSYRALEEVQKTKRSEISLEMELVIHDFIMELTFFHFLYSEGSAGGSIEQSIKPVLSFASKAVLMPILQA</sequence>
<reference evidence="1" key="1">
    <citation type="submission" date="2020-09" db="EMBL/GenBank/DDBJ databases">
        <title>Genome-Enabled Discovery of Anthraquinone Biosynthesis in Senna tora.</title>
        <authorList>
            <person name="Kang S.-H."/>
            <person name="Pandey R.P."/>
            <person name="Lee C.-M."/>
            <person name="Sim J.-S."/>
            <person name="Jeong J.-T."/>
            <person name="Choi B.-S."/>
            <person name="Jung M."/>
            <person name="Ginzburg D."/>
            <person name="Zhao K."/>
            <person name="Won S.Y."/>
            <person name="Oh T.-J."/>
            <person name="Yu Y."/>
            <person name="Kim N.-H."/>
            <person name="Lee O.R."/>
            <person name="Lee T.-H."/>
            <person name="Bashyal P."/>
            <person name="Kim T.-S."/>
            <person name="Lee W.-H."/>
            <person name="Kawkins C."/>
            <person name="Kim C.-K."/>
            <person name="Kim J.S."/>
            <person name="Ahn B.O."/>
            <person name="Rhee S.Y."/>
            <person name="Sohng J.K."/>
        </authorList>
    </citation>
    <scope>NUCLEOTIDE SEQUENCE</scope>
    <source>
        <tissue evidence="1">Leaf</tissue>
    </source>
</reference>
<accession>A0A835C5K3</accession>
<comment type="caution">
    <text evidence="1">The sequence shown here is derived from an EMBL/GenBank/DDBJ whole genome shotgun (WGS) entry which is preliminary data.</text>
</comment>
<dbReference type="AlphaFoldDB" id="A0A835C5K3"/>
<proteinExistence type="predicted"/>
<evidence type="ECO:0000313" key="2">
    <source>
        <dbReference type="Proteomes" id="UP000634136"/>
    </source>
</evidence>
<gene>
    <name evidence="1" type="ORF">G2W53_015417</name>
</gene>
<evidence type="ECO:0000313" key="1">
    <source>
        <dbReference type="EMBL" id="KAF7833084.1"/>
    </source>
</evidence>
<keyword evidence="2" id="KW-1185">Reference proteome</keyword>
<protein>
    <submittedName>
        <fullName evidence="1">Uncharacterized protein</fullName>
    </submittedName>
</protein>
<dbReference type="EMBL" id="JAAIUW010000005">
    <property type="protein sequence ID" value="KAF7833084.1"/>
    <property type="molecule type" value="Genomic_DNA"/>
</dbReference>
<name>A0A835C5K3_9FABA</name>